<evidence type="ECO:0000256" key="1">
    <source>
        <dbReference type="SAM" id="SignalP"/>
    </source>
</evidence>
<proteinExistence type="predicted"/>
<name>A0A1B7L3A7_9ENTR</name>
<dbReference type="InterPro" id="IPR009739">
    <property type="entry name" value="LprI-like_N"/>
</dbReference>
<reference evidence="4" key="1">
    <citation type="submission" date="2016-05" db="EMBL/GenBank/DDBJ databases">
        <authorList>
            <person name="Behera P."/>
            <person name="Vaishampayan P."/>
            <person name="Singh N."/>
            <person name="Raina V."/>
            <person name="Suar M."/>
            <person name="Pattnaik A."/>
            <person name="Rastogi G."/>
        </authorList>
    </citation>
    <scope>NUCLEOTIDE SEQUENCE [LARGE SCALE GENOMIC DNA]</scope>
    <source>
        <strain evidence="4">MP23</strain>
    </source>
</reference>
<evidence type="ECO:0000313" key="4">
    <source>
        <dbReference type="Proteomes" id="UP000078225"/>
    </source>
</evidence>
<dbReference type="OrthoDB" id="7340239at2"/>
<keyword evidence="1" id="KW-0732">Signal</keyword>
<dbReference type="STRING" id="1691903.A9B99_22480"/>
<feature type="domain" description="Lysozyme inhibitor LprI-like N-terminal" evidence="2">
    <location>
        <begin position="48"/>
        <end position="144"/>
    </location>
</feature>
<evidence type="ECO:0000259" key="2">
    <source>
        <dbReference type="Pfam" id="PF07007"/>
    </source>
</evidence>
<organism evidence="3 4">
    <name type="scientific">Mangrovibacter phragmitis</name>
    <dbReference type="NCBI Taxonomy" id="1691903"/>
    <lineage>
        <taxon>Bacteria</taxon>
        <taxon>Pseudomonadati</taxon>
        <taxon>Pseudomonadota</taxon>
        <taxon>Gammaproteobacteria</taxon>
        <taxon>Enterobacterales</taxon>
        <taxon>Enterobacteriaceae</taxon>
        <taxon>Mangrovibacter</taxon>
    </lineage>
</organism>
<dbReference type="Proteomes" id="UP000078225">
    <property type="component" value="Unassembled WGS sequence"/>
</dbReference>
<gene>
    <name evidence="3" type="ORF">A9B99_22480</name>
</gene>
<protein>
    <recommendedName>
        <fullName evidence="2">Lysozyme inhibitor LprI-like N-terminal domain-containing protein</fullName>
    </recommendedName>
</protein>
<comment type="caution">
    <text evidence="3">The sequence shown here is derived from an EMBL/GenBank/DDBJ whole genome shotgun (WGS) entry which is preliminary data.</text>
</comment>
<evidence type="ECO:0000313" key="3">
    <source>
        <dbReference type="EMBL" id="OAT76807.1"/>
    </source>
</evidence>
<dbReference type="EMBL" id="LYRP01000013">
    <property type="protein sequence ID" value="OAT76807.1"/>
    <property type="molecule type" value="Genomic_DNA"/>
</dbReference>
<keyword evidence="4" id="KW-1185">Reference proteome</keyword>
<dbReference type="Gene3D" id="1.20.1270.180">
    <property type="match status" value="1"/>
</dbReference>
<sequence length="161" mass="18785">MKFFSSLFFIFISMNVCAANIIDDHDISNVSKCWREWSEYNASFSVAHSCLKQEYKLSDARLNKVYGDVSRYIELVPRTGVEEKVDVEQLNMLKDSQRAWIKFRDKECALVLSNEDTPDLSEPHSEATWLSCMIIQTNTRVRQLQIYLNHDDYYPSPLSRG</sequence>
<feature type="signal peptide" evidence="1">
    <location>
        <begin position="1"/>
        <end position="18"/>
    </location>
</feature>
<feature type="chain" id="PRO_5008596646" description="Lysozyme inhibitor LprI-like N-terminal domain-containing protein" evidence="1">
    <location>
        <begin position="19"/>
        <end position="161"/>
    </location>
</feature>
<dbReference type="Pfam" id="PF07007">
    <property type="entry name" value="LprI"/>
    <property type="match status" value="1"/>
</dbReference>
<dbReference type="RefSeq" id="WP_064598095.1">
    <property type="nucleotide sequence ID" value="NZ_LYRP01000013.1"/>
</dbReference>
<dbReference type="AlphaFoldDB" id="A0A1B7L3A7"/>
<accession>A0A1B7L3A7</accession>